<dbReference type="EMBL" id="KZ155839">
    <property type="protein sequence ID" value="OUS42096.1"/>
    <property type="molecule type" value="Genomic_DNA"/>
</dbReference>
<dbReference type="Pfam" id="PF03095">
    <property type="entry name" value="PTPA"/>
    <property type="match status" value="1"/>
</dbReference>
<dbReference type="Proteomes" id="UP000195557">
    <property type="component" value="Unassembled WGS sequence"/>
</dbReference>
<keyword evidence="2" id="KW-0963">Cytoplasm</keyword>
<dbReference type="PANTHER" id="PTHR10012:SF0">
    <property type="entry name" value="SERINE_THREONINE-PROTEIN PHOSPHATASE 2A ACTIVATOR"/>
    <property type="match status" value="1"/>
</dbReference>
<sequence>MLSCNEGISTLPLRDKCRRGTTVLHSSFELREINLGVFSRYRLSEVLASGKTTMFLAADIAAIAKLGEITPANTVEFIDLACEALMYRLKSSAGKRKEKASTAALAAQIMQQFLCEVDARAYCGRFFDSAENVLRDLREPGETDNTLNIFKQPVRQITDLATLERFEKSFVRRELLEFLQNVSDSLKTTQSSQGFSANVSKTLDFLERIECTVGEYGSPGGFQVTKRYGDPAFRLWYVTLKSHVKGELPKSRNSVRITCFSFGEPSRLDYGTGHELSFCAFLLCCLKLNVYTSRDMYHLGVSVFPKYNSVIRKVILTYR</sequence>
<dbReference type="GO" id="GO:0008160">
    <property type="term" value="F:protein tyrosine phosphatase activator activity"/>
    <property type="evidence" value="ECO:0007669"/>
    <property type="project" value="TreeGrafter"/>
</dbReference>
<dbReference type="SUPFAM" id="SSF140984">
    <property type="entry name" value="PTPA-like"/>
    <property type="match status" value="1"/>
</dbReference>
<evidence type="ECO:0000256" key="1">
    <source>
        <dbReference type="ARBA" id="ARBA00011019"/>
    </source>
</evidence>
<comment type="catalytic activity">
    <reaction evidence="2">
        <text>[protein]-peptidylproline (omega=180) = [protein]-peptidylproline (omega=0)</text>
        <dbReference type="Rhea" id="RHEA:16237"/>
        <dbReference type="Rhea" id="RHEA-COMP:10747"/>
        <dbReference type="Rhea" id="RHEA-COMP:10748"/>
        <dbReference type="ChEBI" id="CHEBI:83833"/>
        <dbReference type="ChEBI" id="CHEBI:83834"/>
        <dbReference type="EC" id="5.2.1.8"/>
    </reaction>
</comment>
<keyword evidence="2" id="KW-0697">Rotamase</keyword>
<gene>
    <name evidence="3" type="ORF">BE221DRAFT_142806</name>
</gene>
<dbReference type="EC" id="5.2.1.8" evidence="2"/>
<accession>A0A1Y5HXV5</accession>
<comment type="subcellular location">
    <subcellularLocation>
        <location evidence="2">Cytoplasm</location>
    </subcellularLocation>
</comment>
<dbReference type="GO" id="GO:0005737">
    <property type="term" value="C:cytoplasm"/>
    <property type="evidence" value="ECO:0007669"/>
    <property type="project" value="UniProtKB-SubCell"/>
</dbReference>
<name>A0A1Y5HXV5_OSTTA</name>
<dbReference type="InterPro" id="IPR004327">
    <property type="entry name" value="Phstyr_phstse_ac"/>
</dbReference>
<comment type="function">
    <text evidence="2">PPIases accelerate the folding of proteins. It catalyzes the cis-trans isomerization of proline imidic peptide bonds in oligopeptides.</text>
</comment>
<dbReference type="GO" id="GO:0003755">
    <property type="term" value="F:peptidyl-prolyl cis-trans isomerase activity"/>
    <property type="evidence" value="ECO:0007669"/>
    <property type="project" value="UniProtKB-KW"/>
</dbReference>
<comment type="similarity">
    <text evidence="1 2">Belongs to the PTPA-type PPIase family.</text>
</comment>
<evidence type="ECO:0000313" key="3">
    <source>
        <dbReference type="EMBL" id="OUS42096.1"/>
    </source>
</evidence>
<dbReference type="GO" id="GO:0005634">
    <property type="term" value="C:nucleus"/>
    <property type="evidence" value="ECO:0007669"/>
    <property type="project" value="TreeGrafter"/>
</dbReference>
<dbReference type="GO" id="GO:0000159">
    <property type="term" value="C:protein phosphatase type 2A complex"/>
    <property type="evidence" value="ECO:0007669"/>
    <property type="project" value="TreeGrafter"/>
</dbReference>
<reference evidence="3" key="1">
    <citation type="submission" date="2017-04" db="EMBL/GenBank/DDBJ databases">
        <title>Population genomics of picophytoplankton unveils novel chromosome hypervariability.</title>
        <authorList>
            <consortium name="DOE Joint Genome Institute"/>
            <person name="Blanc-Mathieu R."/>
            <person name="Krasovec M."/>
            <person name="Hebrard M."/>
            <person name="Yau S."/>
            <person name="Desgranges E."/>
            <person name="Martin J."/>
            <person name="Schackwitz W."/>
            <person name="Kuo A."/>
            <person name="Salin G."/>
            <person name="Donnadieu C."/>
            <person name="Desdevises Y."/>
            <person name="Sanchez-Ferandin S."/>
            <person name="Moreau H."/>
            <person name="Rivals E."/>
            <person name="Grigoriev I.V."/>
            <person name="Grimsley N."/>
            <person name="Eyre-Walker A."/>
            <person name="Piganeau G."/>
        </authorList>
    </citation>
    <scope>NUCLEOTIDE SEQUENCE [LARGE SCALE GENOMIC DNA]</scope>
    <source>
        <strain evidence="3">RCC 1115</strain>
    </source>
</reference>
<dbReference type="AlphaFoldDB" id="A0A1Y5HXV5"/>
<dbReference type="InterPro" id="IPR037218">
    <property type="entry name" value="PTPA_sf"/>
</dbReference>
<organism evidence="3">
    <name type="scientific">Ostreococcus tauri</name>
    <name type="common">Marine green alga</name>
    <dbReference type="NCBI Taxonomy" id="70448"/>
    <lineage>
        <taxon>Eukaryota</taxon>
        <taxon>Viridiplantae</taxon>
        <taxon>Chlorophyta</taxon>
        <taxon>Mamiellophyceae</taxon>
        <taxon>Mamiellales</taxon>
        <taxon>Bathycoccaceae</taxon>
        <taxon>Ostreococcus</taxon>
    </lineage>
</organism>
<dbReference type="PANTHER" id="PTHR10012">
    <property type="entry name" value="SERINE/THREONINE-PROTEIN PHOSPHATASE 2A REGULATORY SUBUNIT B"/>
    <property type="match status" value="1"/>
</dbReference>
<proteinExistence type="inferred from homology"/>
<protein>
    <recommendedName>
        <fullName evidence="2">Serine/threonine-protein phosphatase 2A activator</fullName>
        <ecNumber evidence="2">5.2.1.8</ecNumber>
    </recommendedName>
    <alternativeName>
        <fullName evidence="2">Phosphotyrosyl phosphatase activator</fullName>
    </alternativeName>
</protein>
<dbReference type="GO" id="GO:0007052">
    <property type="term" value="P:mitotic spindle organization"/>
    <property type="evidence" value="ECO:0007669"/>
    <property type="project" value="TreeGrafter"/>
</dbReference>
<keyword evidence="2" id="KW-0413">Isomerase</keyword>
<evidence type="ECO:0000256" key="2">
    <source>
        <dbReference type="RuleBase" id="RU361210"/>
    </source>
</evidence>